<feature type="region of interest" description="Disordered" evidence="11">
    <location>
        <begin position="1"/>
        <end position="21"/>
    </location>
</feature>
<dbReference type="EMBL" id="APGJ01000007">
    <property type="protein sequence ID" value="EYD71316.1"/>
    <property type="molecule type" value="Genomic_DNA"/>
</dbReference>
<dbReference type="eggNOG" id="COG3842">
    <property type="taxonomic scope" value="Bacteria"/>
</dbReference>
<dbReference type="GO" id="GO:0005524">
    <property type="term" value="F:ATP binding"/>
    <property type="evidence" value="ECO:0007669"/>
    <property type="project" value="UniProtKB-KW"/>
</dbReference>
<keyword evidence="7" id="KW-1278">Translocase</keyword>
<dbReference type="GO" id="GO:0015408">
    <property type="term" value="F:ABC-type ferric iron transporter activity"/>
    <property type="evidence" value="ECO:0007669"/>
    <property type="project" value="InterPro"/>
</dbReference>
<proteinExistence type="predicted"/>
<organism evidence="13 14">
    <name type="scientific">Limimaricola hongkongensis DSM 17492</name>
    <dbReference type="NCBI Taxonomy" id="1122180"/>
    <lineage>
        <taxon>Bacteria</taxon>
        <taxon>Pseudomonadati</taxon>
        <taxon>Pseudomonadota</taxon>
        <taxon>Alphaproteobacteria</taxon>
        <taxon>Rhodobacterales</taxon>
        <taxon>Paracoccaceae</taxon>
        <taxon>Limimaricola</taxon>
    </lineage>
</organism>
<evidence type="ECO:0000256" key="4">
    <source>
        <dbReference type="ARBA" id="ARBA00022519"/>
    </source>
</evidence>
<evidence type="ECO:0000256" key="10">
    <source>
        <dbReference type="ARBA" id="ARBA00023136"/>
    </source>
</evidence>
<dbReference type="PANTHER" id="PTHR42781">
    <property type="entry name" value="SPERMIDINE/PUTRESCINE IMPORT ATP-BINDING PROTEIN POTA"/>
    <property type="match status" value="1"/>
</dbReference>
<dbReference type="SUPFAM" id="SSF52540">
    <property type="entry name" value="P-loop containing nucleoside triphosphate hydrolases"/>
    <property type="match status" value="1"/>
</dbReference>
<dbReference type="Pfam" id="PF08402">
    <property type="entry name" value="TOBE_2"/>
    <property type="match status" value="1"/>
</dbReference>
<gene>
    <name evidence="13" type="ORF">Lokhon_02964</name>
</gene>
<evidence type="ECO:0000256" key="2">
    <source>
        <dbReference type="ARBA" id="ARBA00022475"/>
    </source>
</evidence>
<name>A0A017HAA5_9RHOB</name>
<dbReference type="Proteomes" id="UP000025047">
    <property type="component" value="Unassembled WGS sequence"/>
</dbReference>
<dbReference type="STRING" id="1122180.Lokhon_02964"/>
<dbReference type="GO" id="GO:0016887">
    <property type="term" value="F:ATP hydrolysis activity"/>
    <property type="evidence" value="ECO:0007669"/>
    <property type="project" value="InterPro"/>
</dbReference>
<dbReference type="Pfam" id="PF00005">
    <property type="entry name" value="ABC_tran"/>
    <property type="match status" value="1"/>
</dbReference>
<feature type="domain" description="ABC transporter" evidence="12">
    <location>
        <begin position="26"/>
        <end position="257"/>
    </location>
</feature>
<keyword evidence="5" id="KW-0547">Nucleotide-binding</keyword>
<keyword evidence="2" id="KW-1003">Cell membrane</keyword>
<dbReference type="FunFam" id="3.40.50.300:FF:000425">
    <property type="entry name" value="Probable ABC transporter, ATP-binding subunit"/>
    <property type="match status" value="1"/>
</dbReference>
<dbReference type="InterPro" id="IPR017871">
    <property type="entry name" value="ABC_transporter-like_CS"/>
</dbReference>
<dbReference type="InterPro" id="IPR013611">
    <property type="entry name" value="Transp-assoc_OB_typ2"/>
</dbReference>
<evidence type="ECO:0000256" key="8">
    <source>
        <dbReference type="ARBA" id="ARBA00023004"/>
    </source>
</evidence>
<evidence type="ECO:0000313" key="13">
    <source>
        <dbReference type="EMBL" id="EYD71316.1"/>
    </source>
</evidence>
<dbReference type="CDD" id="cd03259">
    <property type="entry name" value="ABC_Carb_Solutes_like"/>
    <property type="match status" value="1"/>
</dbReference>
<dbReference type="PATRIC" id="fig|1122180.6.peg.2944"/>
<keyword evidence="4" id="KW-0997">Cell inner membrane</keyword>
<protein>
    <submittedName>
        <fullName evidence="13">Ferric iron ABC transporter, ATP-binding protein</fullName>
    </submittedName>
</protein>
<keyword evidence="10" id="KW-0472">Membrane</keyword>
<keyword evidence="1" id="KW-0813">Transport</keyword>
<dbReference type="SUPFAM" id="SSF50331">
    <property type="entry name" value="MOP-like"/>
    <property type="match status" value="1"/>
</dbReference>
<evidence type="ECO:0000256" key="7">
    <source>
        <dbReference type="ARBA" id="ARBA00022967"/>
    </source>
</evidence>
<evidence type="ECO:0000256" key="6">
    <source>
        <dbReference type="ARBA" id="ARBA00022840"/>
    </source>
</evidence>
<dbReference type="InterPro" id="IPR050093">
    <property type="entry name" value="ABC_SmlMolc_Importer"/>
</dbReference>
<evidence type="ECO:0000256" key="3">
    <source>
        <dbReference type="ARBA" id="ARBA00022496"/>
    </source>
</evidence>
<dbReference type="SMART" id="SM00382">
    <property type="entry name" value="AAA"/>
    <property type="match status" value="1"/>
</dbReference>
<evidence type="ECO:0000256" key="1">
    <source>
        <dbReference type="ARBA" id="ARBA00022448"/>
    </source>
</evidence>
<accession>A0A017HAA5</accession>
<reference evidence="13 14" key="1">
    <citation type="submission" date="2013-03" db="EMBL/GenBank/DDBJ databases">
        <authorList>
            <person name="Fiebig A."/>
            <person name="Goeker M."/>
            <person name="Klenk H.-P.P."/>
        </authorList>
    </citation>
    <scope>NUCLEOTIDE SEQUENCE [LARGE SCALE GENOMIC DNA]</scope>
    <source>
        <strain evidence="13 14">DSM 17492</strain>
    </source>
</reference>
<evidence type="ECO:0000256" key="5">
    <source>
        <dbReference type="ARBA" id="ARBA00022741"/>
    </source>
</evidence>
<dbReference type="HOGENOM" id="CLU_000604_1_1_5"/>
<evidence type="ECO:0000256" key="11">
    <source>
        <dbReference type="SAM" id="MobiDB-lite"/>
    </source>
</evidence>
<keyword evidence="8" id="KW-0408">Iron</keyword>
<evidence type="ECO:0000313" key="14">
    <source>
        <dbReference type="Proteomes" id="UP000025047"/>
    </source>
</evidence>
<comment type="caution">
    <text evidence="13">The sequence shown here is derived from an EMBL/GenBank/DDBJ whole genome shotgun (WGS) entry which is preliminary data.</text>
</comment>
<dbReference type="PROSITE" id="PS50893">
    <property type="entry name" value="ABC_TRANSPORTER_2"/>
    <property type="match status" value="1"/>
</dbReference>
<dbReference type="InterPro" id="IPR008995">
    <property type="entry name" value="Mo/tungstate-bd_C_term_dom"/>
</dbReference>
<keyword evidence="14" id="KW-1185">Reference proteome</keyword>
<keyword evidence="3" id="KW-0410">Iron transport</keyword>
<evidence type="ECO:0000256" key="9">
    <source>
        <dbReference type="ARBA" id="ARBA00023065"/>
    </source>
</evidence>
<dbReference type="AlphaFoldDB" id="A0A017HAA5"/>
<dbReference type="GO" id="GO:0043190">
    <property type="term" value="C:ATP-binding cassette (ABC) transporter complex"/>
    <property type="evidence" value="ECO:0007669"/>
    <property type="project" value="InterPro"/>
</dbReference>
<dbReference type="InterPro" id="IPR015853">
    <property type="entry name" value="ABC_transpr_FbpC"/>
</dbReference>
<evidence type="ECO:0000259" key="12">
    <source>
        <dbReference type="PROSITE" id="PS50893"/>
    </source>
</evidence>
<sequence length="381" mass="41591">MIGISPLFETAPPPRTPQQTVPAPRLEIRDLTRAFAGRGVVSGVSLKVMPGQVTCLLGPSGCGKSTTLRIIAGVDRQDAGGVYVDGAPISEAGLHMPPEERGIGLMFQDFALFPHLDVARNVGFGLKGPKAEIRARVESLLDKVGMRRHIDRYPHELSGGEQQRVALARALAPSPRILLMDEPFSGLDDRLRDDIRDETLAVLKAEGTAVLLVTHEPAEAMRMADEIALMRDGRVVQYGAPYNIYNAPTDREAAAFFSDINVIEGTVQGALCDTPFGDFLTPGLPDGTEVEIVIRPQHLKIDFDRQGRGPNPTTREGTPAAGTVERARFLGASSLVEFRMDHDGEILRASVPSVFLPKPGTRLWLMMRRDRCFVFPKRRAG</sequence>
<dbReference type="PANTHER" id="PTHR42781:SF5">
    <property type="entry name" value="PUTRESCINE TRANSPORT ATP-BINDING PROTEIN POTG"/>
    <property type="match status" value="1"/>
</dbReference>
<dbReference type="GO" id="GO:0015697">
    <property type="term" value="P:quaternary ammonium group transport"/>
    <property type="evidence" value="ECO:0007669"/>
    <property type="project" value="UniProtKB-ARBA"/>
</dbReference>
<dbReference type="InterPro" id="IPR003593">
    <property type="entry name" value="AAA+_ATPase"/>
</dbReference>
<keyword evidence="9" id="KW-0406">Ion transport</keyword>
<dbReference type="InterPro" id="IPR003439">
    <property type="entry name" value="ABC_transporter-like_ATP-bd"/>
</dbReference>
<keyword evidence="6 13" id="KW-0067">ATP-binding</keyword>
<dbReference type="PROSITE" id="PS00211">
    <property type="entry name" value="ABC_TRANSPORTER_1"/>
    <property type="match status" value="1"/>
</dbReference>
<dbReference type="InterPro" id="IPR027417">
    <property type="entry name" value="P-loop_NTPase"/>
</dbReference>
<dbReference type="Gene3D" id="3.40.50.300">
    <property type="entry name" value="P-loop containing nucleotide triphosphate hydrolases"/>
    <property type="match status" value="1"/>
</dbReference>